<dbReference type="OrthoDB" id="9783091at2"/>
<evidence type="ECO:0000256" key="7">
    <source>
        <dbReference type="ARBA" id="ARBA00023136"/>
    </source>
</evidence>
<accession>A0A368Z0S7</accession>
<gene>
    <name evidence="9" type="primary">ftsQ</name>
    <name evidence="11" type="ORF">C7476_10237</name>
</gene>
<keyword evidence="3 9" id="KW-0997">Cell inner membrane</keyword>
<dbReference type="HAMAP" id="MF_00911">
    <property type="entry name" value="FtsQ_subfam"/>
    <property type="match status" value="1"/>
</dbReference>
<name>A0A368Z0S7_9HYPH</name>
<comment type="similarity">
    <text evidence="9">Belongs to the FtsQ/DivIB family. FtsQ subfamily.</text>
</comment>
<evidence type="ECO:0000256" key="8">
    <source>
        <dbReference type="ARBA" id="ARBA00023306"/>
    </source>
</evidence>
<evidence type="ECO:0000313" key="11">
    <source>
        <dbReference type="EMBL" id="RCW86060.1"/>
    </source>
</evidence>
<comment type="caution">
    <text evidence="11">The sequence shown here is derived from an EMBL/GenBank/DDBJ whole genome shotgun (WGS) entry which is preliminary data.</text>
</comment>
<evidence type="ECO:0000256" key="1">
    <source>
        <dbReference type="ARBA" id="ARBA00004370"/>
    </source>
</evidence>
<keyword evidence="8 9" id="KW-0131">Cell cycle</keyword>
<evidence type="ECO:0000256" key="3">
    <source>
        <dbReference type="ARBA" id="ARBA00022519"/>
    </source>
</evidence>
<keyword evidence="2 9" id="KW-1003">Cell membrane</keyword>
<evidence type="ECO:0000256" key="2">
    <source>
        <dbReference type="ARBA" id="ARBA00022475"/>
    </source>
</evidence>
<evidence type="ECO:0000256" key="4">
    <source>
        <dbReference type="ARBA" id="ARBA00022618"/>
    </source>
</evidence>
<dbReference type="PROSITE" id="PS51779">
    <property type="entry name" value="POTRA"/>
    <property type="match status" value="1"/>
</dbReference>
<sequence length="313" mass="33580">MFALKGKNAHPRGAVPVSSGRSATFGRFRIVLPKILRKPVRVLARTIEGEVSIPNHVGTFGALAFLALTGAYGAILGGHAPEVVKVTTSTFGFAIEDVKVVGNKETSEIDVLGALGLDGETSLVGLSAADAQKAVAGLPWVESVDVFKVYPNTIQISIHERTALAVWQNGDQLSVIDADGRMIVSFNGGRSASLPVVIGAGADKQAKFLLTQMAAFPQIAAEVKAYQRVGDRRWDLVLKNGVSLMLPESRIDEALTDIANMDSKAGLLSRDIASVDLRLTDRVVVRLTPEAMVQRVEYLKARDKAPKRSEKRV</sequence>
<dbReference type="InterPro" id="IPR045335">
    <property type="entry name" value="FtsQ_C_sf"/>
</dbReference>
<organism evidence="11 12">
    <name type="scientific">Phyllobacterium bourgognense</name>
    <dbReference type="NCBI Taxonomy" id="314236"/>
    <lineage>
        <taxon>Bacteria</taxon>
        <taxon>Pseudomonadati</taxon>
        <taxon>Pseudomonadota</taxon>
        <taxon>Alphaproteobacteria</taxon>
        <taxon>Hyphomicrobiales</taxon>
        <taxon>Phyllobacteriaceae</taxon>
        <taxon>Phyllobacterium</taxon>
    </lineage>
</organism>
<dbReference type="PANTHER" id="PTHR35851:SF1">
    <property type="entry name" value="CELL DIVISION PROTEIN FTSQ"/>
    <property type="match status" value="1"/>
</dbReference>
<dbReference type="InterPro" id="IPR005548">
    <property type="entry name" value="Cell_div_FtsQ/DivIB_C"/>
</dbReference>
<evidence type="ECO:0000256" key="5">
    <source>
        <dbReference type="ARBA" id="ARBA00022692"/>
    </source>
</evidence>
<evidence type="ECO:0000256" key="9">
    <source>
        <dbReference type="HAMAP-Rule" id="MF_00911"/>
    </source>
</evidence>
<dbReference type="InterPro" id="IPR034746">
    <property type="entry name" value="POTRA"/>
</dbReference>
<dbReference type="Gene3D" id="3.40.50.11690">
    <property type="entry name" value="Cell division protein FtsQ/DivIB"/>
    <property type="match status" value="1"/>
</dbReference>
<feature type="domain" description="POTRA" evidence="10">
    <location>
        <begin position="93"/>
        <end position="161"/>
    </location>
</feature>
<keyword evidence="5 9" id="KW-0812">Transmembrane</keyword>
<comment type="subcellular location">
    <subcellularLocation>
        <location evidence="9">Cell inner membrane</location>
        <topology evidence="9">Single-pass type II membrane protein</topology>
    </subcellularLocation>
    <subcellularLocation>
        <location evidence="1">Membrane</location>
    </subcellularLocation>
    <text evidence="9">Localizes to the division septum.</text>
</comment>
<keyword evidence="6 9" id="KW-1133">Transmembrane helix</keyword>
<dbReference type="AlphaFoldDB" id="A0A368Z0S7"/>
<evidence type="ECO:0000259" key="10">
    <source>
        <dbReference type="PROSITE" id="PS51779"/>
    </source>
</evidence>
<dbReference type="PANTHER" id="PTHR35851">
    <property type="entry name" value="CELL DIVISION PROTEIN FTSQ"/>
    <property type="match status" value="1"/>
</dbReference>
<reference evidence="11 12" key="1">
    <citation type="submission" date="2018-07" db="EMBL/GenBank/DDBJ databases">
        <title>Genomic Encyclopedia of Type Strains, Phase III (KMG-III): the genomes of soil and plant-associated and newly described type strains.</title>
        <authorList>
            <person name="Whitman W."/>
        </authorList>
    </citation>
    <scope>NUCLEOTIDE SEQUENCE [LARGE SCALE GENOMIC DNA]</scope>
    <source>
        <strain evidence="11 12">31-25a</strain>
    </source>
</reference>
<dbReference type="RefSeq" id="WP_114428600.1">
    <property type="nucleotide sequence ID" value="NZ_QPJM01000002.1"/>
</dbReference>
<evidence type="ECO:0000313" key="12">
    <source>
        <dbReference type="Proteomes" id="UP000253324"/>
    </source>
</evidence>
<comment type="function">
    <text evidence="9">Essential cell division protein.</text>
</comment>
<keyword evidence="4 9" id="KW-0132">Cell division</keyword>
<dbReference type="Pfam" id="PF08478">
    <property type="entry name" value="POTRA_1"/>
    <property type="match status" value="1"/>
</dbReference>
<dbReference type="EMBL" id="QPJM01000002">
    <property type="protein sequence ID" value="RCW86060.1"/>
    <property type="molecule type" value="Genomic_DNA"/>
</dbReference>
<keyword evidence="7 9" id="KW-0472">Membrane</keyword>
<dbReference type="GO" id="GO:0005886">
    <property type="term" value="C:plasma membrane"/>
    <property type="evidence" value="ECO:0007669"/>
    <property type="project" value="UniProtKB-SubCell"/>
</dbReference>
<dbReference type="Proteomes" id="UP000253324">
    <property type="component" value="Unassembled WGS sequence"/>
</dbReference>
<dbReference type="Gene3D" id="3.10.20.310">
    <property type="entry name" value="membrane protein fhac"/>
    <property type="match status" value="1"/>
</dbReference>
<dbReference type="GO" id="GO:0090529">
    <property type="term" value="P:cell septum assembly"/>
    <property type="evidence" value="ECO:0007669"/>
    <property type="project" value="InterPro"/>
</dbReference>
<dbReference type="GO" id="GO:0032153">
    <property type="term" value="C:cell division site"/>
    <property type="evidence" value="ECO:0007669"/>
    <property type="project" value="UniProtKB-UniRule"/>
</dbReference>
<dbReference type="GO" id="GO:0043093">
    <property type="term" value="P:FtsZ-dependent cytokinesis"/>
    <property type="evidence" value="ECO:0007669"/>
    <property type="project" value="UniProtKB-UniRule"/>
</dbReference>
<dbReference type="Pfam" id="PF03799">
    <property type="entry name" value="FtsQ_DivIB_C"/>
    <property type="match status" value="1"/>
</dbReference>
<dbReference type="InterPro" id="IPR013685">
    <property type="entry name" value="POTRA_FtsQ_type"/>
</dbReference>
<evidence type="ECO:0000256" key="6">
    <source>
        <dbReference type="ARBA" id="ARBA00022989"/>
    </source>
</evidence>
<dbReference type="InterPro" id="IPR026579">
    <property type="entry name" value="FtsQ"/>
</dbReference>
<protein>
    <recommendedName>
        <fullName evidence="9">Cell division protein FtsQ</fullName>
    </recommendedName>
</protein>
<proteinExistence type="inferred from homology"/>
<keyword evidence="12" id="KW-1185">Reference proteome</keyword>